<dbReference type="Gene3D" id="3.40.50.2000">
    <property type="entry name" value="Glycogen Phosphorylase B"/>
    <property type="match status" value="2"/>
</dbReference>
<dbReference type="SUPFAM" id="SSF53756">
    <property type="entry name" value="UDP-Glycosyltransferase/glycogen phosphorylase"/>
    <property type="match status" value="1"/>
</dbReference>
<protein>
    <submittedName>
        <fullName evidence="2">Glycosyltransferase</fullName>
    </submittedName>
</protein>
<dbReference type="InterPro" id="IPR010610">
    <property type="entry name" value="EryCIII-like_C"/>
</dbReference>
<feature type="domain" description="Erythromycin biosynthesis protein CIII-like C-terminal" evidence="1">
    <location>
        <begin position="283"/>
        <end position="389"/>
    </location>
</feature>
<dbReference type="CDD" id="cd03784">
    <property type="entry name" value="GT1_Gtf-like"/>
    <property type="match status" value="1"/>
</dbReference>
<reference evidence="2 3" key="1">
    <citation type="submission" date="2019-03" db="EMBL/GenBank/DDBJ databases">
        <title>Genomic features of bacteria from cold environments.</title>
        <authorList>
            <person name="Shen L."/>
        </authorList>
    </citation>
    <scope>NUCLEOTIDE SEQUENCE [LARGE SCALE GENOMIC DNA]</scope>
    <source>
        <strain evidence="3">T3246-1</strain>
    </source>
</reference>
<name>A0ABY2E8F9_9MICO</name>
<evidence type="ECO:0000313" key="3">
    <source>
        <dbReference type="Proteomes" id="UP000504882"/>
    </source>
</evidence>
<comment type="caution">
    <text evidence="2">The sequence shown here is derived from an EMBL/GenBank/DDBJ whole genome shotgun (WGS) entry which is preliminary data.</text>
</comment>
<sequence length="417" mass="45127">MAIVIFCPITFNLAEVTRAIEVARALDARHNPVFMGYETDFADLITDAGFDYRPSEPALTSAERDQALRFDQGKTLRNPFTYELVSERVSAERALIRRTRAAAVVIGTNPTSMISARAEHVPLIYPVPFALTRPQVEQSKRLGLVRGTGTADRAIDTIATAVMRWVYAHAPLAPRSFVRVARENGVAPLRNIVSLIEADHNLLTVMPAELEGYTLPPGYERVGPIFAHLDAPMPEVVERLAAAPEPLVYLGLGSSADRGLALAAARRLGTLPVHVIAPIRHYLADDDELPPNVHVTGLIPAHRLGGLVDAAVLHGGQGTVQTACAAGIPFVGMGLQPEQVWNVDVCVRQGNALALTPKQAGGPELAAAVFRLLEEPTFRRAAERVEAEFDHEDGARASARVIDRIIEERAVDAEARG</sequence>
<dbReference type="Pfam" id="PF06722">
    <property type="entry name" value="EryCIII-like_C"/>
    <property type="match status" value="1"/>
</dbReference>
<evidence type="ECO:0000259" key="1">
    <source>
        <dbReference type="Pfam" id="PF06722"/>
    </source>
</evidence>
<dbReference type="EMBL" id="SMNA01000001">
    <property type="protein sequence ID" value="TDE98801.1"/>
    <property type="molecule type" value="Genomic_DNA"/>
</dbReference>
<organism evidence="2 3">
    <name type="scientific">Occultella glacieicola</name>
    <dbReference type="NCBI Taxonomy" id="2518684"/>
    <lineage>
        <taxon>Bacteria</taxon>
        <taxon>Bacillati</taxon>
        <taxon>Actinomycetota</taxon>
        <taxon>Actinomycetes</taxon>
        <taxon>Micrococcales</taxon>
        <taxon>Ruaniaceae</taxon>
        <taxon>Occultella</taxon>
    </lineage>
</organism>
<dbReference type="PANTHER" id="PTHR48050">
    <property type="entry name" value="STEROL 3-BETA-GLUCOSYLTRANSFERASE"/>
    <property type="match status" value="1"/>
</dbReference>
<dbReference type="PANTHER" id="PTHR48050:SF13">
    <property type="entry name" value="STEROL 3-BETA-GLUCOSYLTRANSFERASE UGT80A2"/>
    <property type="match status" value="1"/>
</dbReference>
<evidence type="ECO:0000313" key="2">
    <source>
        <dbReference type="EMBL" id="TDE98801.1"/>
    </source>
</evidence>
<dbReference type="RefSeq" id="WP_133105703.1">
    <property type="nucleotide sequence ID" value="NZ_SMNA01000001.1"/>
</dbReference>
<dbReference type="Proteomes" id="UP000504882">
    <property type="component" value="Unassembled WGS sequence"/>
</dbReference>
<proteinExistence type="predicted"/>
<accession>A0ABY2E8F9</accession>
<gene>
    <name evidence="2" type="ORF">EXU48_00940</name>
</gene>
<dbReference type="InterPro" id="IPR002213">
    <property type="entry name" value="UDP_glucos_trans"/>
</dbReference>
<keyword evidence="3" id="KW-1185">Reference proteome</keyword>
<dbReference type="InterPro" id="IPR050426">
    <property type="entry name" value="Glycosyltransferase_28"/>
</dbReference>